<dbReference type="Gene3D" id="3.40.50.1110">
    <property type="entry name" value="SGNH hydrolase"/>
    <property type="match status" value="1"/>
</dbReference>
<dbReference type="SUPFAM" id="SSF52266">
    <property type="entry name" value="SGNH hydrolase"/>
    <property type="match status" value="1"/>
</dbReference>
<keyword evidence="2" id="KW-0732">Signal</keyword>
<sequence>MRVVRICLLLQQLSVLALAALTGSATLSNFSSLVIFGDSYTDDGIHAYTPEPDANLTTDSPDGGRPWSEYIQQYTGVKLYDYAVSGAVCDAVFSPSVRSGVKQNQVPQFLADQAYGGNASLVDAADETIYAIWIGTNDLGPGKSHRKTVSDAASPIVDYIHCIYEQLDVLYAAGARNFVLLNIAPLNFAPMYALAENGGVIDSHYWLNEDQYSTNVTLVSEKMREYVALVNQVYDYQSPFQILVSDRYPASTFTIYNVHDLLSDIWHNPSDYLNGTVPYNVTSYITACGSACDSDAVRDSYMWYDSLHPSEQTDRILAREFVNMVDGNGTWSQTWTSPSASS</sequence>
<dbReference type="PANTHER" id="PTHR45648">
    <property type="entry name" value="GDSL LIPASE/ACYLHYDROLASE FAMILY PROTEIN (AFU_ORTHOLOGUE AFUA_4G14700)"/>
    <property type="match status" value="1"/>
</dbReference>
<protein>
    <submittedName>
        <fullName evidence="3">GDSL lipase/esterase</fullName>
    </submittedName>
</protein>
<dbReference type="InterPro" id="IPR001087">
    <property type="entry name" value="GDSL"/>
</dbReference>
<dbReference type="InterPro" id="IPR036514">
    <property type="entry name" value="SGNH_hydro_sf"/>
</dbReference>
<dbReference type="CDD" id="cd01846">
    <property type="entry name" value="fatty_acyltransferase_like"/>
    <property type="match status" value="1"/>
</dbReference>
<dbReference type="GO" id="GO:0016788">
    <property type="term" value="F:hydrolase activity, acting on ester bonds"/>
    <property type="evidence" value="ECO:0007669"/>
    <property type="project" value="InterPro"/>
</dbReference>
<dbReference type="Pfam" id="PF00657">
    <property type="entry name" value="Lipase_GDSL"/>
    <property type="match status" value="1"/>
</dbReference>
<keyword evidence="4" id="KW-1185">Reference proteome</keyword>
<dbReference type="EMBL" id="KZ678786">
    <property type="protein sequence ID" value="PSR75229.1"/>
    <property type="molecule type" value="Genomic_DNA"/>
</dbReference>
<gene>
    <name evidence="3" type="ORF">BD289DRAFT_487203</name>
</gene>
<accession>A0A2T2ZSL6</accession>
<organism evidence="3 4">
    <name type="scientific">Coniella lustricola</name>
    <dbReference type="NCBI Taxonomy" id="2025994"/>
    <lineage>
        <taxon>Eukaryota</taxon>
        <taxon>Fungi</taxon>
        <taxon>Dikarya</taxon>
        <taxon>Ascomycota</taxon>
        <taxon>Pezizomycotina</taxon>
        <taxon>Sordariomycetes</taxon>
        <taxon>Sordariomycetidae</taxon>
        <taxon>Diaporthales</taxon>
        <taxon>Schizoparmaceae</taxon>
        <taxon>Coniella</taxon>
    </lineage>
</organism>
<proteinExistence type="predicted"/>
<dbReference type="OrthoDB" id="1600564at2759"/>
<dbReference type="Proteomes" id="UP000241462">
    <property type="component" value="Unassembled WGS sequence"/>
</dbReference>
<evidence type="ECO:0000256" key="1">
    <source>
        <dbReference type="ARBA" id="ARBA00022801"/>
    </source>
</evidence>
<dbReference type="InParanoid" id="A0A2T2ZSL6"/>
<reference evidence="3 4" key="1">
    <citation type="journal article" date="2018" name="Mycol. Prog.">
        <title>Coniella lustricola, a new species from submerged detritus.</title>
        <authorList>
            <person name="Raudabaugh D.B."/>
            <person name="Iturriaga T."/>
            <person name="Carver A."/>
            <person name="Mondo S."/>
            <person name="Pangilinan J."/>
            <person name="Lipzen A."/>
            <person name="He G."/>
            <person name="Amirebrahimi M."/>
            <person name="Grigoriev I.V."/>
            <person name="Miller A.N."/>
        </authorList>
    </citation>
    <scope>NUCLEOTIDE SEQUENCE [LARGE SCALE GENOMIC DNA]</scope>
    <source>
        <strain evidence="3 4">B22-T-1</strain>
    </source>
</reference>
<feature type="signal peptide" evidence="2">
    <location>
        <begin position="1"/>
        <end position="19"/>
    </location>
</feature>
<dbReference type="InterPro" id="IPR051058">
    <property type="entry name" value="GDSL_Est/Lipase"/>
</dbReference>
<evidence type="ECO:0000313" key="3">
    <source>
        <dbReference type="EMBL" id="PSR75229.1"/>
    </source>
</evidence>
<feature type="chain" id="PRO_5015743486" evidence="2">
    <location>
        <begin position="20"/>
        <end position="342"/>
    </location>
</feature>
<dbReference type="AlphaFoldDB" id="A0A2T2ZSL6"/>
<keyword evidence="1" id="KW-0378">Hydrolase</keyword>
<dbReference type="PANTHER" id="PTHR45648:SF22">
    <property type="entry name" value="GDSL LIPASE_ACYLHYDROLASE FAMILY PROTEIN (AFU_ORTHOLOGUE AFUA_4G14700)"/>
    <property type="match status" value="1"/>
</dbReference>
<name>A0A2T2ZSL6_9PEZI</name>
<evidence type="ECO:0000313" key="4">
    <source>
        <dbReference type="Proteomes" id="UP000241462"/>
    </source>
</evidence>
<evidence type="ECO:0000256" key="2">
    <source>
        <dbReference type="SAM" id="SignalP"/>
    </source>
</evidence>